<evidence type="ECO:0000256" key="3">
    <source>
        <dbReference type="ARBA" id="ARBA00009493"/>
    </source>
</evidence>
<evidence type="ECO:0000256" key="4">
    <source>
        <dbReference type="ARBA" id="ARBA00022478"/>
    </source>
</evidence>
<comment type="catalytic activity">
    <reaction evidence="10 11">
        <text>RNA(n) + a ribonucleoside 5'-triphosphate = RNA(n+1) + diphosphate</text>
        <dbReference type="Rhea" id="RHEA:21248"/>
        <dbReference type="Rhea" id="RHEA-COMP:14527"/>
        <dbReference type="Rhea" id="RHEA-COMP:17342"/>
        <dbReference type="ChEBI" id="CHEBI:33019"/>
        <dbReference type="ChEBI" id="CHEBI:61557"/>
        <dbReference type="ChEBI" id="CHEBI:140395"/>
        <dbReference type="EC" id="2.7.7.6"/>
    </reaction>
</comment>
<dbReference type="Pfam" id="PF14700">
    <property type="entry name" value="RPOL_N"/>
    <property type="match status" value="1"/>
</dbReference>
<feature type="coiled-coil region" evidence="12">
    <location>
        <begin position="1234"/>
        <end position="1265"/>
    </location>
</feature>
<feature type="region of interest" description="Disordered" evidence="13">
    <location>
        <begin position="1287"/>
        <end position="1384"/>
    </location>
</feature>
<dbReference type="PROSITE" id="PS00489">
    <property type="entry name" value="RNA_POL_PHAGE_2"/>
    <property type="match status" value="1"/>
</dbReference>
<dbReference type="EMBL" id="JAPUFD010000003">
    <property type="protein sequence ID" value="MDI1486248.1"/>
    <property type="molecule type" value="Genomic_DNA"/>
</dbReference>
<dbReference type="GO" id="GO:0001018">
    <property type="term" value="F:mitochondrial promoter sequence-specific DNA binding"/>
    <property type="evidence" value="ECO:0007669"/>
    <property type="project" value="TreeGrafter"/>
</dbReference>
<dbReference type="GO" id="GO:0006390">
    <property type="term" value="P:mitochondrial transcription"/>
    <property type="evidence" value="ECO:0007669"/>
    <property type="project" value="TreeGrafter"/>
</dbReference>
<dbReference type="PANTHER" id="PTHR10102:SF0">
    <property type="entry name" value="DNA-DIRECTED RNA POLYMERASE, MITOCHONDRIAL"/>
    <property type="match status" value="1"/>
</dbReference>
<dbReference type="Pfam" id="PF00940">
    <property type="entry name" value="RNA_pol"/>
    <property type="match status" value="1"/>
</dbReference>
<dbReference type="Proteomes" id="UP001161017">
    <property type="component" value="Unassembled WGS sequence"/>
</dbReference>
<dbReference type="PROSITE" id="PS00900">
    <property type="entry name" value="RNA_POL_PHAGE_1"/>
    <property type="match status" value="1"/>
</dbReference>
<dbReference type="Gene3D" id="1.10.1320.10">
    <property type="entry name" value="DNA-directed RNA polymerase, N-terminal domain"/>
    <property type="match status" value="1"/>
</dbReference>
<keyword evidence="8" id="KW-0496">Mitochondrion</keyword>
<dbReference type="InterPro" id="IPR024075">
    <property type="entry name" value="DNA-dir_RNA_pol_helix_hairp_sf"/>
</dbReference>
<evidence type="ECO:0000256" key="8">
    <source>
        <dbReference type="ARBA" id="ARBA00023128"/>
    </source>
</evidence>
<dbReference type="FunFam" id="1.10.150.20:FF:000041">
    <property type="entry name" value="DNA-directed RNA polymerase"/>
    <property type="match status" value="1"/>
</dbReference>
<feature type="compositionally biased region" description="Acidic residues" evidence="13">
    <location>
        <begin position="1369"/>
        <end position="1379"/>
    </location>
</feature>
<keyword evidence="5 11" id="KW-0808">Transferase</keyword>
<sequence>MILRTASRSLLPQVRAQFRQEAEQLQLPFLCPILYRPAPQSRKTSSLNRPPVEVQKKSSRYVANSRHDRSTPATRGLASAAAAAEYDASSEDFVPFDIPQYSQQNNADRLEPQQAYPLQGFDFNPTPLILDDAPPPLSNPSGHRPLDGVSGDINEIHQTLHACLQVGRLERAAALVRRLSAIYKADAPGLFAAHKSYLQECAMIVMRTKNNKLLQNMLAWVEVEMRPQGIPLDASMFALVIQACLQDYNRKRSARAVRRYYKFAREAGVEQETKELVPELERVLEQMTSLLEPKNAAESSRAPPESALKPAQIFIPELRPVEIKGQGLTSLRKSLESLNEGQPSHMGSEKIFSTLADADRQRLLEQRTVDIALERWQAENEQMKKLGIHHGNIHGSGSNIGAVMWSWHEKLLDSVKEELRLANEAERKEERDYSDKERLQWGPYLQTIPPEKLSALTILSTMNTVAHGEMKATTILHHIGRAIVDESYAITSRKARKNPALQVISKHKANVQPPRKAELTDISESSANHTDVQAPINWPDSVRFKIAAMLFSKLIEAAQVPVSRTDPRADSAYNNTITETQPVFFHTYQYRSGKRVGVVRLNAAMTEKMSQSPVGSALAKHLPMVCEPKPWVGFKEGGFLEHTGKAVRFHEIDRYAMRYARTAAANGDMVQVFAGLDALGKTAWKVNRAVFDVMAAAWNTGEAIASIPPEKPDLEQPPEPSSSEMKEHIAWIKEVQEIENKRRGLVSDRCFQNFQMEVARSFIHERFYFPHNVDFRGRAYPMAPFLNHMGADNCRGLLQFADGKALGERGLWWLKIHLANKFGYDKASFQERFFFVEEHLPDILDSANNAMGGRRWWLQAEDPWQCLATCIELRDALQLPDPTKFRSGLPIHQDGSCNGLQHYAALGGDIAGAKQVNLQPGDRPSDIYTAVAEIVKAEVKAEAAGGNSLAQALDQHISRKVVKQTVMTNVYGVTFIGAKRQVRKQLEDLNLQFAASDDSRNWNLESASTYIARKIFTTLASMFNGAHDIQHWFGECASKICQSVSPGQIKRLEQARHETPAPSVYKRQSKLSKKKIELTTFITPVMWTTPLKMPVCQPYRKESVVTLTTHLQRVSLHKQGFANTIDRARQCQGFPPNFIHSLDGTHMFLTALKCQELGLTFASVHDSFWTHAADVDTMNTVTRNSFIRMHSEDIISRLASEFQVRYKDHMQEASVATSSAVGIKIRSWRQRQALEELRKGLGEGRNKLQRKQEELLLECKRLRLLRSADANEREEGMQMVTPGSILADAPEHERVPSGKAVATSKPSNPSRKKGRPGKVKSMTEEMPADEDEAGDFGITDGAAEDEMDLKADNDERTALEAGQGAETEVLADEKEEEEAESPKAYKGRKTMVWMPLTFPPVPQRGDFDVSKVRDSPYFFS</sequence>
<keyword evidence="16" id="KW-1185">Reference proteome</keyword>
<dbReference type="EC" id="2.7.7.6" evidence="11"/>
<protein>
    <recommendedName>
        <fullName evidence="11">DNA-directed RNA polymerase</fullName>
        <ecNumber evidence="11">2.7.7.6</ecNumber>
    </recommendedName>
</protein>
<dbReference type="GO" id="GO:0003899">
    <property type="term" value="F:DNA-directed RNA polymerase activity"/>
    <property type="evidence" value="ECO:0007669"/>
    <property type="project" value="UniProtKB-EC"/>
</dbReference>
<keyword evidence="9 11" id="KW-0804">Transcription</keyword>
<comment type="function">
    <text evidence="1 11">DNA-dependent RNA polymerase catalyzes the transcription of DNA into RNA using the four ribonucleoside triphosphates as substrates.</text>
</comment>
<gene>
    <name evidence="15" type="primary">RPO41</name>
    <name evidence="15" type="ORF">OHK93_005474</name>
</gene>
<evidence type="ECO:0000256" key="2">
    <source>
        <dbReference type="ARBA" id="ARBA00004173"/>
    </source>
</evidence>
<keyword evidence="7" id="KW-0809">Transit peptide</keyword>
<reference evidence="15" key="1">
    <citation type="journal article" date="2023" name="Genome Biol. Evol.">
        <title>First Whole Genome Sequence and Flow Cytometry Genome Size Data for the Lichen-Forming Fungus Ramalina farinacea (Ascomycota).</title>
        <authorList>
            <person name="Llewellyn T."/>
            <person name="Mian S."/>
            <person name="Hill R."/>
            <person name="Leitch I.J."/>
            <person name="Gaya E."/>
        </authorList>
    </citation>
    <scope>NUCLEOTIDE SEQUENCE</scope>
    <source>
        <strain evidence="15">LIQ254RAFAR</strain>
    </source>
</reference>
<evidence type="ECO:0000313" key="16">
    <source>
        <dbReference type="Proteomes" id="UP001161017"/>
    </source>
</evidence>
<keyword evidence="6 11" id="KW-0548">Nucleotidyltransferase</keyword>
<feature type="region of interest" description="Disordered" evidence="13">
    <location>
        <begin position="40"/>
        <end position="76"/>
    </location>
</feature>
<comment type="caution">
    <text evidence="15">The sequence shown here is derived from an EMBL/GenBank/DDBJ whole genome shotgun (WGS) entry which is preliminary data.</text>
</comment>
<feature type="domain" description="DNA-directed RNA polymerase N-terminal" evidence="14">
    <location>
        <begin position="359"/>
        <end position="681"/>
    </location>
</feature>
<keyword evidence="12" id="KW-0175">Coiled coil</keyword>
<evidence type="ECO:0000259" key="14">
    <source>
        <dbReference type="SMART" id="SM01311"/>
    </source>
</evidence>
<feature type="compositionally biased region" description="Basic and acidic residues" evidence="13">
    <location>
        <begin position="1405"/>
        <end position="1414"/>
    </location>
</feature>
<proteinExistence type="inferred from homology"/>
<comment type="subcellular location">
    <subcellularLocation>
        <location evidence="2">Mitochondrion</location>
    </subcellularLocation>
</comment>
<evidence type="ECO:0000256" key="1">
    <source>
        <dbReference type="ARBA" id="ARBA00004026"/>
    </source>
</evidence>
<evidence type="ECO:0000256" key="6">
    <source>
        <dbReference type="ARBA" id="ARBA00022695"/>
    </source>
</evidence>
<keyword evidence="4 11" id="KW-0240">DNA-directed RNA polymerase</keyword>
<evidence type="ECO:0000256" key="5">
    <source>
        <dbReference type="ARBA" id="ARBA00022679"/>
    </source>
</evidence>
<name>A0AA43QK83_9LECA</name>
<accession>A0AA43QK83</accession>
<evidence type="ECO:0000256" key="7">
    <source>
        <dbReference type="ARBA" id="ARBA00022946"/>
    </source>
</evidence>
<dbReference type="InterPro" id="IPR046950">
    <property type="entry name" value="DNA-dir_Rpol_C_phage-type"/>
</dbReference>
<evidence type="ECO:0000256" key="10">
    <source>
        <dbReference type="ARBA" id="ARBA00048552"/>
    </source>
</evidence>
<evidence type="ECO:0000256" key="9">
    <source>
        <dbReference type="ARBA" id="ARBA00023163"/>
    </source>
</evidence>
<dbReference type="InterPro" id="IPR002092">
    <property type="entry name" value="DNA-dir_Rpol_phage-type"/>
</dbReference>
<dbReference type="InterPro" id="IPR029262">
    <property type="entry name" value="RPOL_N"/>
</dbReference>
<evidence type="ECO:0000256" key="11">
    <source>
        <dbReference type="RuleBase" id="RU003805"/>
    </source>
</evidence>
<dbReference type="Gene3D" id="1.10.287.260">
    <property type="match status" value="1"/>
</dbReference>
<feature type="region of interest" description="Disordered" evidence="13">
    <location>
        <begin position="1398"/>
        <end position="1420"/>
    </location>
</feature>
<feature type="compositionally biased region" description="Basic and acidic residues" evidence="13">
    <location>
        <begin position="1348"/>
        <end position="1358"/>
    </location>
</feature>
<dbReference type="InterPro" id="IPR037159">
    <property type="entry name" value="RNA_POL_N_sf"/>
</dbReference>
<dbReference type="GO" id="GO:0034245">
    <property type="term" value="C:mitochondrial DNA-directed RNA polymerase complex"/>
    <property type="evidence" value="ECO:0007669"/>
    <property type="project" value="TreeGrafter"/>
</dbReference>
<dbReference type="PANTHER" id="PTHR10102">
    <property type="entry name" value="DNA-DIRECTED RNA POLYMERASE, MITOCHONDRIAL"/>
    <property type="match status" value="1"/>
</dbReference>
<dbReference type="Gene3D" id="1.10.150.20">
    <property type="entry name" value="5' to 3' exonuclease, C-terminal subdomain"/>
    <property type="match status" value="1"/>
</dbReference>
<comment type="similarity">
    <text evidence="3 11">Belongs to the phage and mitochondrial RNA polymerase family.</text>
</comment>
<dbReference type="FunFam" id="1.10.287.280:FF:000001">
    <property type="entry name" value="DNA-directed RNA polymerase"/>
    <property type="match status" value="1"/>
</dbReference>
<feature type="coiled-coil region" evidence="12">
    <location>
        <begin position="408"/>
        <end position="436"/>
    </location>
</feature>
<dbReference type="SUPFAM" id="SSF56672">
    <property type="entry name" value="DNA/RNA polymerases"/>
    <property type="match status" value="1"/>
</dbReference>
<evidence type="ECO:0000313" key="15">
    <source>
        <dbReference type="EMBL" id="MDI1486248.1"/>
    </source>
</evidence>
<dbReference type="Gene3D" id="1.10.287.280">
    <property type="match status" value="1"/>
</dbReference>
<dbReference type="InterPro" id="IPR043502">
    <property type="entry name" value="DNA/RNA_pol_sf"/>
</dbReference>
<dbReference type="SMART" id="SM01311">
    <property type="entry name" value="RPOL_N"/>
    <property type="match status" value="1"/>
</dbReference>
<evidence type="ECO:0000256" key="13">
    <source>
        <dbReference type="SAM" id="MobiDB-lite"/>
    </source>
</evidence>
<evidence type="ECO:0000256" key="12">
    <source>
        <dbReference type="SAM" id="Coils"/>
    </source>
</evidence>
<organism evidence="15 16">
    <name type="scientific">Ramalina farinacea</name>
    <dbReference type="NCBI Taxonomy" id="258253"/>
    <lineage>
        <taxon>Eukaryota</taxon>
        <taxon>Fungi</taxon>
        <taxon>Dikarya</taxon>
        <taxon>Ascomycota</taxon>
        <taxon>Pezizomycotina</taxon>
        <taxon>Lecanoromycetes</taxon>
        <taxon>OSLEUM clade</taxon>
        <taxon>Lecanoromycetidae</taxon>
        <taxon>Lecanorales</taxon>
        <taxon>Lecanorineae</taxon>
        <taxon>Ramalinaceae</taxon>
        <taxon>Ramalina</taxon>
    </lineage>
</organism>